<protein>
    <recommendedName>
        <fullName evidence="3">DUF2383 domain-containing protein</fullName>
    </recommendedName>
</protein>
<evidence type="ECO:0000313" key="2">
    <source>
        <dbReference type="Proteomes" id="UP000274515"/>
    </source>
</evidence>
<reference evidence="1 2" key="1">
    <citation type="submission" date="2018-11" db="EMBL/GenBank/DDBJ databases">
        <title>Saccharopolyspora rhizosphaerae sp. nov., an actinomycete isolated from rhizosphere soil in Thailand.</title>
        <authorList>
            <person name="Intra B."/>
            <person name="Euanorasetr J."/>
            <person name="Take A."/>
            <person name="Inahashi Y."/>
            <person name="Mori M."/>
            <person name="Panbangred W."/>
            <person name="Matsumoto A."/>
        </authorList>
    </citation>
    <scope>NUCLEOTIDE SEQUENCE [LARGE SCALE GENOMIC DNA]</scope>
    <source>
        <strain evidence="1 2">H219</strain>
    </source>
</reference>
<comment type="caution">
    <text evidence="1">The sequence shown here is derived from an EMBL/GenBank/DDBJ whole genome shotgun (WGS) entry which is preliminary data.</text>
</comment>
<sequence length="164" mass="18592">MRRRQASTPRRFLAIYLNDHLAGAMGGVGLAQRSAQSHRSEKLWALAEEIDEDRRTLLRIMRALDVQPARYKVLAARVAERLGQLKTNGRIVRRSPLSPLVELEALHLGVHGKASCWRTLLAMSDHIAELDPPLLRELLARAQAQVQVLEDLHHARARHLAKMR</sequence>
<dbReference type="RefSeq" id="WP_125090237.1">
    <property type="nucleotide sequence ID" value="NZ_RSAA01000010.1"/>
</dbReference>
<proteinExistence type="predicted"/>
<evidence type="ECO:0008006" key="3">
    <source>
        <dbReference type="Google" id="ProtNLM"/>
    </source>
</evidence>
<gene>
    <name evidence="1" type="ORF">EIL87_11515</name>
</gene>
<keyword evidence="2" id="KW-1185">Reference proteome</keyword>
<accession>A0A426JV02</accession>
<dbReference type="Proteomes" id="UP000274515">
    <property type="component" value="Unassembled WGS sequence"/>
</dbReference>
<dbReference type="EMBL" id="RSAA01000010">
    <property type="protein sequence ID" value="RRO16911.1"/>
    <property type="molecule type" value="Genomic_DNA"/>
</dbReference>
<dbReference type="AlphaFoldDB" id="A0A426JV02"/>
<dbReference type="OrthoDB" id="5504890at2"/>
<evidence type="ECO:0000313" key="1">
    <source>
        <dbReference type="EMBL" id="RRO16911.1"/>
    </source>
</evidence>
<organism evidence="1 2">
    <name type="scientific">Saccharopolyspora rhizosphaerae</name>
    <dbReference type="NCBI Taxonomy" id="2492662"/>
    <lineage>
        <taxon>Bacteria</taxon>
        <taxon>Bacillati</taxon>
        <taxon>Actinomycetota</taxon>
        <taxon>Actinomycetes</taxon>
        <taxon>Pseudonocardiales</taxon>
        <taxon>Pseudonocardiaceae</taxon>
        <taxon>Saccharopolyspora</taxon>
    </lineage>
</organism>
<name>A0A426JV02_9PSEU</name>